<evidence type="ECO:0000256" key="3">
    <source>
        <dbReference type="ARBA" id="ARBA00010707"/>
    </source>
</evidence>
<evidence type="ECO:0000256" key="2">
    <source>
        <dbReference type="ARBA" id="ARBA00004421"/>
    </source>
</evidence>
<dbReference type="EMBL" id="LN891146">
    <property type="protein sequence ID" value="CUS08130.1"/>
    <property type="molecule type" value="Genomic_DNA"/>
</dbReference>
<feature type="compositionally biased region" description="Polar residues" evidence="6">
    <location>
        <begin position="394"/>
        <end position="404"/>
    </location>
</feature>
<keyword evidence="5" id="KW-0472">Membrane</keyword>
<comment type="similarity">
    <text evidence="3">Belongs to the INP1 family.</text>
</comment>
<evidence type="ECO:0000256" key="1">
    <source>
        <dbReference type="ARBA" id="ARBA00003594"/>
    </source>
</evidence>
<feature type="region of interest" description="Disordered" evidence="6">
    <location>
        <begin position="365"/>
        <end position="404"/>
    </location>
</feature>
<gene>
    <name evidence="7" type="ORF">GSTUAT00007803001</name>
</gene>
<comment type="function">
    <text evidence="1">Required for peroxisome inheritance.</text>
</comment>
<organism evidence="7 8">
    <name type="scientific">Tuber aestivum</name>
    <name type="common">summer truffle</name>
    <dbReference type="NCBI Taxonomy" id="59557"/>
    <lineage>
        <taxon>Eukaryota</taxon>
        <taxon>Fungi</taxon>
        <taxon>Dikarya</taxon>
        <taxon>Ascomycota</taxon>
        <taxon>Pezizomycotina</taxon>
        <taxon>Pezizomycetes</taxon>
        <taxon>Pezizales</taxon>
        <taxon>Tuberaceae</taxon>
        <taxon>Tuber</taxon>
    </lineage>
</organism>
<feature type="compositionally biased region" description="Low complexity" evidence="6">
    <location>
        <begin position="332"/>
        <end position="353"/>
    </location>
</feature>
<evidence type="ECO:0000313" key="8">
    <source>
        <dbReference type="Proteomes" id="UP001412239"/>
    </source>
</evidence>
<proteinExistence type="inferred from homology"/>
<name>A0A292PNS3_9PEZI</name>
<reference evidence="7" key="1">
    <citation type="submission" date="2015-10" db="EMBL/GenBank/DDBJ databases">
        <authorList>
            <person name="Regsiter A."/>
            <person name="william w."/>
        </authorList>
    </citation>
    <scope>NUCLEOTIDE SEQUENCE</scope>
    <source>
        <strain evidence="7">Montdore</strain>
    </source>
</reference>
<comment type="subcellular location">
    <subcellularLocation>
        <location evidence="2">Peroxisome membrane</location>
        <topology evidence="2">Peripheral membrane protein</topology>
    </subcellularLocation>
</comment>
<accession>A0A292PNS3</accession>
<evidence type="ECO:0000256" key="5">
    <source>
        <dbReference type="ARBA" id="ARBA00023136"/>
    </source>
</evidence>
<evidence type="ECO:0000313" key="7">
    <source>
        <dbReference type="EMBL" id="CUS08130.1"/>
    </source>
</evidence>
<evidence type="ECO:0000256" key="4">
    <source>
        <dbReference type="ARBA" id="ARBA00021397"/>
    </source>
</evidence>
<feature type="region of interest" description="Disordered" evidence="6">
    <location>
        <begin position="1"/>
        <end position="49"/>
    </location>
</feature>
<protein>
    <recommendedName>
        <fullName evidence="4">Inheritance of peroxisomes protein 1</fullName>
    </recommendedName>
</protein>
<dbReference type="GO" id="GO:0005780">
    <property type="term" value="C:extrinsic component of intraperoxisomal membrane"/>
    <property type="evidence" value="ECO:0007669"/>
    <property type="project" value="InterPro"/>
</dbReference>
<evidence type="ECO:0000256" key="6">
    <source>
        <dbReference type="SAM" id="MobiDB-lite"/>
    </source>
</evidence>
<dbReference type="Pfam" id="PF12634">
    <property type="entry name" value="Inp1"/>
    <property type="match status" value="1"/>
</dbReference>
<dbReference type="InterPro" id="IPR024758">
    <property type="entry name" value="Inp1"/>
</dbReference>
<dbReference type="GO" id="GO:0045033">
    <property type="term" value="P:peroxisome inheritance"/>
    <property type="evidence" value="ECO:0007669"/>
    <property type="project" value="InterPro"/>
</dbReference>
<sequence>MQAAWTQHTPLPRRAVPVPITPQRWGPPGAPSSSPSPGGIGSFGGSASASASSDQNIDLLFAHSSARIVSFDAPASACAGGQLIPWTSATERTIASGPIRIYKTIPHNVAFLQSGSALRPVLSKSQCWNVDGRGVFCLQIRPGSYWRLEILENPDENAIRAVEFKAVLVTILAYEVTTCPFLRSGGRVTEVNAVKALEPSRVWRRPRATTLGIEAVRGEEPAAVEGMLEEAEEAEVAGERVGEERAEAIIADQEQGGSGSESDTATLVHDDGMDHSVTLIDVSSCEEAFEEVSTESKEWHDFSPPLRSPGGSMFLSRSCTVPPQLTDANAFSTISRPSSRPSTPSSSVPVSPIRLHASTQLREVCVSKRRDRNPSATGLDLSDDSAPEPAQISPALSTPTLWSGSESEDNWLEIATPQRPSLCWNTDSVMVPHSPTLSRSAPSLVLSGAAGLVGATANLMVVKPSSYIAGMMLSIASRIATSAVSGTAYTLAERCGPADFLDSEEELDYEDDFGVCLRPGGKDPWDRDVWGPEDV</sequence>
<keyword evidence="8" id="KW-1185">Reference proteome</keyword>
<dbReference type="AlphaFoldDB" id="A0A292PNS3"/>
<dbReference type="Proteomes" id="UP001412239">
    <property type="component" value="Unassembled WGS sequence"/>
</dbReference>
<feature type="region of interest" description="Disordered" evidence="6">
    <location>
        <begin position="331"/>
        <end position="353"/>
    </location>
</feature>